<dbReference type="Proteomes" id="UP001598130">
    <property type="component" value="Unassembled WGS sequence"/>
</dbReference>
<dbReference type="EMBL" id="JAOTJD010000045">
    <property type="protein sequence ID" value="MFD3266045.1"/>
    <property type="molecule type" value="Genomic_DNA"/>
</dbReference>
<evidence type="ECO:0000313" key="3">
    <source>
        <dbReference type="Proteomes" id="UP001598130"/>
    </source>
</evidence>
<comment type="caution">
    <text evidence="2">The sequence shown here is derived from an EMBL/GenBank/DDBJ whole genome shotgun (WGS) entry which is preliminary data.</text>
</comment>
<feature type="chain" id="PRO_5045498422" evidence="1">
    <location>
        <begin position="26"/>
        <end position="214"/>
    </location>
</feature>
<sequence>MRIRWTKLAAVGGLALIGACTQPGAKPPAAPPTAVVSVLRSAPEFAACAWQEVKGAKLAIQAFACGPEQGGQHIEADDSLPGFQLVYDGPPTERRPVVRTFAKPADAPLEAILPAIRAASPGPHTATCAFAPAQGYDDKDKGRFVLEPTGAAKASWEASLAVEPGDPPCGPMGVSAAGNRYFKVMPSHPDLVVYADVGSEIQIFDPETLRVIAP</sequence>
<dbReference type="RefSeq" id="WP_377371350.1">
    <property type="nucleotide sequence ID" value="NZ_JAOTJD010000045.1"/>
</dbReference>
<accession>A0ABW6CW22</accession>
<name>A0ABW6CW22_9CAUL</name>
<evidence type="ECO:0000256" key="1">
    <source>
        <dbReference type="SAM" id="SignalP"/>
    </source>
</evidence>
<keyword evidence="1" id="KW-0732">Signal</keyword>
<organism evidence="2 3">
    <name type="scientific">Phenylobacterium ferrooxidans</name>
    <dbReference type="NCBI Taxonomy" id="2982689"/>
    <lineage>
        <taxon>Bacteria</taxon>
        <taxon>Pseudomonadati</taxon>
        <taxon>Pseudomonadota</taxon>
        <taxon>Alphaproteobacteria</taxon>
        <taxon>Caulobacterales</taxon>
        <taxon>Caulobacteraceae</taxon>
        <taxon>Phenylobacterium</taxon>
    </lineage>
</organism>
<protein>
    <submittedName>
        <fullName evidence="2">Uncharacterized protein</fullName>
    </submittedName>
</protein>
<reference evidence="2 3" key="1">
    <citation type="submission" date="2022-09" db="EMBL/GenBank/DDBJ databases">
        <title>New species of Phenylobacterium.</title>
        <authorList>
            <person name="Mieszkin S."/>
        </authorList>
    </citation>
    <scope>NUCLEOTIDE SEQUENCE [LARGE SCALE GENOMIC DNA]</scope>
    <source>
        <strain evidence="2 3">HK31-G</strain>
    </source>
</reference>
<keyword evidence="3" id="KW-1185">Reference proteome</keyword>
<gene>
    <name evidence="2" type="ORF">OCL97_18975</name>
</gene>
<dbReference type="PROSITE" id="PS51257">
    <property type="entry name" value="PROKAR_LIPOPROTEIN"/>
    <property type="match status" value="1"/>
</dbReference>
<evidence type="ECO:0000313" key="2">
    <source>
        <dbReference type="EMBL" id="MFD3266045.1"/>
    </source>
</evidence>
<feature type="signal peptide" evidence="1">
    <location>
        <begin position="1"/>
        <end position="25"/>
    </location>
</feature>
<proteinExistence type="predicted"/>